<proteinExistence type="predicted"/>
<dbReference type="AlphaFoldDB" id="A0AAV5UF05"/>
<name>A0AAV5UF05_9BILA</name>
<sequence>LPSCHPPGYSSPGKGYYSGAGMIGSVRSSSISTRSTDISAVHILYFRGNGYAGEKYDPSVDSSIIHNSLFIGEIYSPRSGFGGTFEKLENLTSSSSNHLKIPVRIIHSSSPVTIGNNAMVFFWGVESLPANKSTPECVRYRTS</sequence>
<organism evidence="1 2">
    <name type="scientific">Pristionchus entomophagus</name>
    <dbReference type="NCBI Taxonomy" id="358040"/>
    <lineage>
        <taxon>Eukaryota</taxon>
        <taxon>Metazoa</taxon>
        <taxon>Ecdysozoa</taxon>
        <taxon>Nematoda</taxon>
        <taxon>Chromadorea</taxon>
        <taxon>Rhabditida</taxon>
        <taxon>Rhabditina</taxon>
        <taxon>Diplogasteromorpha</taxon>
        <taxon>Diplogasteroidea</taxon>
        <taxon>Neodiplogasteridae</taxon>
        <taxon>Pristionchus</taxon>
    </lineage>
</organism>
<dbReference type="Proteomes" id="UP001432027">
    <property type="component" value="Unassembled WGS sequence"/>
</dbReference>
<evidence type="ECO:0000313" key="1">
    <source>
        <dbReference type="EMBL" id="GMT05162.1"/>
    </source>
</evidence>
<keyword evidence="2" id="KW-1185">Reference proteome</keyword>
<comment type="caution">
    <text evidence="1">The sequence shown here is derived from an EMBL/GenBank/DDBJ whole genome shotgun (WGS) entry which is preliminary data.</text>
</comment>
<evidence type="ECO:0000313" key="2">
    <source>
        <dbReference type="Proteomes" id="UP001432027"/>
    </source>
</evidence>
<dbReference type="EMBL" id="BTSX01000006">
    <property type="protein sequence ID" value="GMT05162.1"/>
    <property type="molecule type" value="Genomic_DNA"/>
</dbReference>
<reference evidence="1" key="1">
    <citation type="submission" date="2023-10" db="EMBL/GenBank/DDBJ databases">
        <title>Genome assembly of Pristionchus species.</title>
        <authorList>
            <person name="Yoshida K."/>
            <person name="Sommer R.J."/>
        </authorList>
    </citation>
    <scope>NUCLEOTIDE SEQUENCE</scope>
    <source>
        <strain evidence="1">RS0144</strain>
    </source>
</reference>
<accession>A0AAV5UF05</accession>
<gene>
    <name evidence="1" type="ORF">PENTCL1PPCAC_27336</name>
</gene>
<protein>
    <submittedName>
        <fullName evidence="1">Uncharacterized protein</fullName>
    </submittedName>
</protein>
<feature type="non-terminal residue" evidence="1">
    <location>
        <position position="143"/>
    </location>
</feature>
<feature type="non-terminal residue" evidence="1">
    <location>
        <position position="1"/>
    </location>
</feature>